<gene>
    <name evidence="3" type="ORF">CVLEPA_LOCUS8194</name>
</gene>
<evidence type="ECO:0000256" key="1">
    <source>
        <dbReference type="ARBA" id="ARBA00008511"/>
    </source>
</evidence>
<comment type="caution">
    <text evidence="3">The sequence shown here is derived from an EMBL/GenBank/DDBJ whole genome shotgun (WGS) entry which is preliminary data.</text>
</comment>
<dbReference type="PANTHER" id="PTHR22997">
    <property type="entry name" value="PIH1 DOMAIN-CONTAINING PROTEIN 1"/>
    <property type="match status" value="1"/>
</dbReference>
<dbReference type="InterPro" id="IPR007052">
    <property type="entry name" value="CS_dom"/>
</dbReference>
<evidence type="ECO:0000313" key="3">
    <source>
        <dbReference type="EMBL" id="CAK8678261.1"/>
    </source>
</evidence>
<reference evidence="3 4" key="1">
    <citation type="submission" date="2024-02" db="EMBL/GenBank/DDBJ databases">
        <authorList>
            <person name="Daric V."/>
            <person name="Darras S."/>
        </authorList>
    </citation>
    <scope>NUCLEOTIDE SEQUENCE [LARGE SCALE GENOMIC DNA]</scope>
</reference>
<accession>A0ABP0FHS5</accession>
<evidence type="ECO:0000313" key="4">
    <source>
        <dbReference type="Proteomes" id="UP001642483"/>
    </source>
</evidence>
<feature type="domain" description="CS" evidence="2">
    <location>
        <begin position="244"/>
        <end position="329"/>
    </location>
</feature>
<protein>
    <recommendedName>
        <fullName evidence="2">CS domain-containing protein</fullName>
    </recommendedName>
</protein>
<dbReference type="EMBL" id="CAWYQH010000046">
    <property type="protein sequence ID" value="CAK8678261.1"/>
    <property type="molecule type" value="Genomic_DNA"/>
</dbReference>
<evidence type="ECO:0000259" key="2">
    <source>
        <dbReference type="PROSITE" id="PS51203"/>
    </source>
</evidence>
<keyword evidence="4" id="KW-1185">Reference proteome</keyword>
<dbReference type="InterPro" id="IPR050734">
    <property type="entry name" value="PIH1/Kintoun_subfamily"/>
</dbReference>
<dbReference type="Proteomes" id="UP001642483">
    <property type="component" value="Unassembled WGS sequence"/>
</dbReference>
<sequence>MEQREMQDQAKYIWDRLDDLSATDPTAYKKFIDKQMKEREMFMSAPEPKICFISKPETEGTNFDIFVNVCGWKRIPYPSDDTEPLKFMAGFKRNYKGSKNCKQHMTIPVAANDKVLDELLKSSIDKHELVLLIIEFIHFHLKIKLSKNYRPCKELFKGDLPANPRALFIKNPQSEFSDEDIRNLVETGKTPEDILSSPETLLEKLSTKDTAPSNQKENDFVKNFMDNKGETNHKKLIEEVERTMETPDYSLVELEENDDLCHRFVLKIKLPLIQKTSDCNLTISKNEIDLKVPEKYLLKLPLPKDIDDYSSKAQFSKKSSCLTLTMPIL</sequence>
<dbReference type="InterPro" id="IPR041442">
    <property type="entry name" value="PIH1D1/2/3_CS-like"/>
</dbReference>
<dbReference type="Pfam" id="PF18201">
    <property type="entry name" value="PIH1_CS"/>
    <property type="match status" value="1"/>
</dbReference>
<dbReference type="PROSITE" id="PS51203">
    <property type="entry name" value="CS"/>
    <property type="match status" value="1"/>
</dbReference>
<organism evidence="3 4">
    <name type="scientific">Clavelina lepadiformis</name>
    <name type="common">Light-bulb sea squirt</name>
    <name type="synonym">Ascidia lepadiformis</name>
    <dbReference type="NCBI Taxonomy" id="159417"/>
    <lineage>
        <taxon>Eukaryota</taxon>
        <taxon>Metazoa</taxon>
        <taxon>Chordata</taxon>
        <taxon>Tunicata</taxon>
        <taxon>Ascidiacea</taxon>
        <taxon>Aplousobranchia</taxon>
        <taxon>Clavelinidae</taxon>
        <taxon>Clavelina</taxon>
    </lineage>
</organism>
<proteinExistence type="inferred from homology"/>
<comment type="similarity">
    <text evidence="1">Belongs to the PIH1 family.</text>
</comment>
<name>A0ABP0FHS5_CLALP</name>
<dbReference type="PANTHER" id="PTHR22997:SF6">
    <property type="entry name" value="PIH1 DOMAIN-CONTAINING PROTEIN 2"/>
    <property type="match status" value="1"/>
</dbReference>